<sequence length="72" mass="8629">MWPLSSIIHYQMQNENIPQSFTLENFTWSDDDVVGCCLVYPASRLENKMPYVFYTQNGKQICKELRKIIYWC</sequence>
<protein>
    <submittedName>
        <fullName evidence="1">Uncharacterized protein</fullName>
    </submittedName>
</protein>
<organism evidence="1 2">
    <name type="scientific">Meloidogyne enterolobii</name>
    <name type="common">Root-knot nematode worm</name>
    <name type="synonym">Meloidogyne mayaguensis</name>
    <dbReference type="NCBI Taxonomy" id="390850"/>
    <lineage>
        <taxon>Eukaryota</taxon>
        <taxon>Metazoa</taxon>
        <taxon>Ecdysozoa</taxon>
        <taxon>Nematoda</taxon>
        <taxon>Chromadorea</taxon>
        <taxon>Rhabditida</taxon>
        <taxon>Tylenchina</taxon>
        <taxon>Tylenchomorpha</taxon>
        <taxon>Tylenchoidea</taxon>
        <taxon>Meloidogynidae</taxon>
        <taxon>Meloidogyninae</taxon>
        <taxon>Meloidogyne</taxon>
    </lineage>
</organism>
<proteinExistence type="predicted"/>
<evidence type="ECO:0000313" key="2">
    <source>
        <dbReference type="Proteomes" id="UP001497535"/>
    </source>
</evidence>
<dbReference type="EMBL" id="CAVMJV010000033">
    <property type="protein sequence ID" value="CAK5077790.1"/>
    <property type="molecule type" value="Genomic_DNA"/>
</dbReference>
<evidence type="ECO:0000313" key="1">
    <source>
        <dbReference type="EMBL" id="CAK5077790.1"/>
    </source>
</evidence>
<dbReference type="Proteomes" id="UP001497535">
    <property type="component" value="Unassembled WGS sequence"/>
</dbReference>
<name>A0ACB0ZFL9_MELEN</name>
<reference evidence="1" key="1">
    <citation type="submission" date="2023-11" db="EMBL/GenBank/DDBJ databases">
        <authorList>
            <person name="Poullet M."/>
        </authorList>
    </citation>
    <scope>NUCLEOTIDE SEQUENCE</scope>
    <source>
        <strain evidence="1">E1834</strain>
    </source>
</reference>
<accession>A0ACB0ZFL9</accession>
<gene>
    <name evidence="1" type="ORF">MENTE1834_LOCUS24741</name>
</gene>
<keyword evidence="2" id="KW-1185">Reference proteome</keyword>
<comment type="caution">
    <text evidence="1">The sequence shown here is derived from an EMBL/GenBank/DDBJ whole genome shotgun (WGS) entry which is preliminary data.</text>
</comment>